<protein>
    <submittedName>
        <fullName evidence="1">Uncharacterized protein</fullName>
    </submittedName>
</protein>
<accession>A0A0F9P3D6</accession>
<evidence type="ECO:0000313" key="1">
    <source>
        <dbReference type="EMBL" id="KKN24594.1"/>
    </source>
</evidence>
<comment type="caution">
    <text evidence="1">The sequence shown here is derived from an EMBL/GenBank/DDBJ whole genome shotgun (WGS) entry which is preliminary data.</text>
</comment>
<dbReference type="AlphaFoldDB" id="A0A0F9P3D6"/>
<name>A0A0F9P3D6_9ZZZZ</name>
<dbReference type="EMBL" id="LAZR01002872">
    <property type="protein sequence ID" value="KKN24594.1"/>
    <property type="molecule type" value="Genomic_DNA"/>
</dbReference>
<reference evidence="1" key="1">
    <citation type="journal article" date="2015" name="Nature">
        <title>Complex archaea that bridge the gap between prokaryotes and eukaryotes.</title>
        <authorList>
            <person name="Spang A."/>
            <person name="Saw J.H."/>
            <person name="Jorgensen S.L."/>
            <person name="Zaremba-Niedzwiedzka K."/>
            <person name="Martijn J."/>
            <person name="Lind A.E."/>
            <person name="van Eijk R."/>
            <person name="Schleper C."/>
            <person name="Guy L."/>
            <person name="Ettema T.J."/>
        </authorList>
    </citation>
    <scope>NUCLEOTIDE SEQUENCE</scope>
</reference>
<organism evidence="1">
    <name type="scientific">marine sediment metagenome</name>
    <dbReference type="NCBI Taxonomy" id="412755"/>
    <lineage>
        <taxon>unclassified sequences</taxon>
        <taxon>metagenomes</taxon>
        <taxon>ecological metagenomes</taxon>
    </lineage>
</organism>
<proteinExistence type="predicted"/>
<gene>
    <name evidence="1" type="ORF">LCGC14_0893480</name>
</gene>
<sequence>MQDMVLDKDVQFAWENLTHCVSMGTSFVVELDGMTGKAFWLRFDKRVPVPMDAASFSLPSISPHYGTIYDWWHKAMEIHSELSEYEKALWDFFQRASHPMLVEKYWAELHTFVNFQCSPTQVMKESDLNKRRIVPMPSEEHRDGIIETLAASTLLPPYVCSAWVDYEVEE</sequence>
<feature type="non-terminal residue" evidence="1">
    <location>
        <position position="1"/>
    </location>
</feature>